<evidence type="ECO:0000313" key="6">
    <source>
        <dbReference type="EMBL" id="PNC20423.1"/>
    </source>
</evidence>
<organism evidence="6 7">
    <name type="scientific">Akkermansia muciniphila</name>
    <dbReference type="NCBI Taxonomy" id="239935"/>
    <lineage>
        <taxon>Bacteria</taxon>
        <taxon>Pseudomonadati</taxon>
        <taxon>Verrucomicrobiota</taxon>
        <taxon>Verrucomicrobiia</taxon>
        <taxon>Verrucomicrobiales</taxon>
        <taxon>Akkermansiaceae</taxon>
        <taxon>Akkermansia</taxon>
    </lineage>
</organism>
<evidence type="ECO:0000313" key="7">
    <source>
        <dbReference type="Proteomes" id="UP000236000"/>
    </source>
</evidence>
<comment type="caution">
    <text evidence="6">The sequence shown here is derived from an EMBL/GenBank/DDBJ whole genome shotgun (WGS) entry which is preliminary data.</text>
</comment>
<evidence type="ECO:0000259" key="5">
    <source>
        <dbReference type="Pfam" id="PF06803"/>
    </source>
</evidence>
<dbReference type="RefSeq" id="WP_102711711.1">
    <property type="nucleotide sequence ID" value="NZ_PJKA01000002.1"/>
</dbReference>
<accession>A0A2N8HHA5</accession>
<reference evidence="6 7" key="1">
    <citation type="journal article" date="2017" name="BMC Genomics">
        <title>Genome sequencing of 39 Akkermansia muciniphila isolates reveals its population structure, genomic and functional diverisity, and global distribution in mammalian gut microbiotas.</title>
        <authorList>
            <person name="Guo X."/>
            <person name="Li S."/>
            <person name="Zhang J."/>
            <person name="Wu F."/>
            <person name="Li X."/>
            <person name="Wu D."/>
            <person name="Zhang M."/>
            <person name="Ou Z."/>
            <person name="Jie Z."/>
            <person name="Yan Q."/>
            <person name="Li P."/>
            <person name="Yi J."/>
            <person name="Peng Y."/>
        </authorList>
    </citation>
    <scope>NUCLEOTIDE SEQUENCE [LARGE SCALE GENOMIC DNA]</scope>
    <source>
        <strain evidence="6 7">GP24</strain>
    </source>
</reference>
<evidence type="ECO:0000256" key="3">
    <source>
        <dbReference type="ARBA" id="ARBA00022989"/>
    </source>
</evidence>
<keyword evidence="2" id="KW-0812">Transmembrane</keyword>
<dbReference type="InterPro" id="IPR010652">
    <property type="entry name" value="DUF1232"/>
</dbReference>
<dbReference type="Proteomes" id="UP000236000">
    <property type="component" value="Unassembled WGS sequence"/>
</dbReference>
<dbReference type="Pfam" id="PF06803">
    <property type="entry name" value="DUF1232"/>
    <property type="match status" value="1"/>
</dbReference>
<feature type="domain" description="DUF1232" evidence="5">
    <location>
        <begin position="39"/>
        <end position="74"/>
    </location>
</feature>
<dbReference type="GO" id="GO:0012505">
    <property type="term" value="C:endomembrane system"/>
    <property type="evidence" value="ECO:0007669"/>
    <property type="project" value="UniProtKB-SubCell"/>
</dbReference>
<keyword evidence="4" id="KW-0472">Membrane</keyword>
<evidence type="ECO:0000256" key="2">
    <source>
        <dbReference type="ARBA" id="ARBA00022692"/>
    </source>
</evidence>
<proteinExistence type="predicted"/>
<dbReference type="AlphaFoldDB" id="A0A2N8HHA5"/>
<sequence>MSSKLPIPPHGPKQQFLARAINYFRSREGEPRLFTKRKLVLLVLTALYAFSPIDLIPDFIPGVGQIDDLTVIAFAFLAMFLPPIKKDGSHEDPEP</sequence>
<comment type="subcellular location">
    <subcellularLocation>
        <location evidence="1">Endomembrane system</location>
        <topology evidence="1">Multi-pass membrane protein</topology>
    </subcellularLocation>
</comment>
<evidence type="ECO:0000256" key="4">
    <source>
        <dbReference type="ARBA" id="ARBA00023136"/>
    </source>
</evidence>
<keyword evidence="3" id="KW-1133">Transmembrane helix</keyword>
<evidence type="ECO:0000256" key="1">
    <source>
        <dbReference type="ARBA" id="ARBA00004127"/>
    </source>
</evidence>
<dbReference type="OrthoDB" id="9800202at2"/>
<dbReference type="EMBL" id="PJKA01000002">
    <property type="protein sequence ID" value="PNC20423.1"/>
    <property type="molecule type" value="Genomic_DNA"/>
</dbReference>
<gene>
    <name evidence="6" type="ORF">CXU22_00725</name>
</gene>
<protein>
    <recommendedName>
        <fullName evidence="5">DUF1232 domain-containing protein</fullName>
    </recommendedName>
</protein>
<name>A0A2N8HHA5_9BACT</name>